<evidence type="ECO:0000256" key="1">
    <source>
        <dbReference type="ARBA" id="ARBA00004496"/>
    </source>
</evidence>
<comment type="subcellular location">
    <subcellularLocation>
        <location evidence="1">Cytoplasm</location>
    </subcellularLocation>
</comment>
<dbReference type="PRINTS" id="PR01438">
    <property type="entry name" value="UNVRSLSTRESS"/>
</dbReference>
<dbReference type="InterPro" id="IPR006016">
    <property type="entry name" value="UspA"/>
</dbReference>
<dbReference type="AlphaFoldDB" id="A0A3B1DZ61"/>
<sequence>MQSFRNILVGVDLSHADRIATDELSLPTVAAVHRAIQFAGHLGAEITFFAVLDLSAQALELIEQDDELPSHHNVEDSAHEVLAELVQQAAEAGITATGKVVIGKSWVEMIKEVLKENHDLVMIGTRNKSRVSQILFGSTGMKLLRKCPCPVWVIRPDLTPKVYNVLVASDFSDVSQRALDIAVNGAQMEEANVHLITAIEDHLSRRMKQSGVSQEKVEAYRESMLEKAECELHSQLTQTDHRTLAQPVQVHVGEGPADLVVLDAIDKYEIDLLVMGTVARGGIAGMIVGNTAEQLLPQVPCSLLAIKPDDFVCPITLES</sequence>
<dbReference type="CDD" id="cd00293">
    <property type="entry name" value="USP-like"/>
    <property type="match status" value="1"/>
</dbReference>
<protein>
    <submittedName>
        <fullName evidence="4">Universal stress protein E</fullName>
    </submittedName>
</protein>
<keyword evidence="2" id="KW-0963">Cytoplasm</keyword>
<dbReference type="PANTHER" id="PTHR47892">
    <property type="entry name" value="UNIVERSAL STRESS PROTEIN E"/>
    <property type="match status" value="1"/>
</dbReference>
<evidence type="ECO:0000259" key="3">
    <source>
        <dbReference type="Pfam" id="PF00582"/>
    </source>
</evidence>
<name>A0A3B1DZ61_9ZZZZ</name>
<dbReference type="GO" id="GO:0005737">
    <property type="term" value="C:cytoplasm"/>
    <property type="evidence" value="ECO:0007669"/>
    <property type="project" value="UniProtKB-SubCell"/>
</dbReference>
<dbReference type="Pfam" id="PF00582">
    <property type="entry name" value="Usp"/>
    <property type="match status" value="2"/>
</dbReference>
<gene>
    <name evidence="4" type="ORF">MNBD_PLANCTO02-825</name>
</gene>
<feature type="domain" description="UspA" evidence="3">
    <location>
        <begin position="164"/>
        <end position="307"/>
    </location>
</feature>
<proteinExistence type="predicted"/>
<dbReference type="EMBL" id="UOGL01000574">
    <property type="protein sequence ID" value="VAX41648.1"/>
    <property type="molecule type" value="Genomic_DNA"/>
</dbReference>
<organism evidence="4">
    <name type="scientific">hydrothermal vent metagenome</name>
    <dbReference type="NCBI Taxonomy" id="652676"/>
    <lineage>
        <taxon>unclassified sequences</taxon>
        <taxon>metagenomes</taxon>
        <taxon>ecological metagenomes</taxon>
    </lineage>
</organism>
<accession>A0A3B1DZ61</accession>
<reference evidence="4" key="1">
    <citation type="submission" date="2018-06" db="EMBL/GenBank/DDBJ databases">
        <authorList>
            <person name="Zhirakovskaya E."/>
        </authorList>
    </citation>
    <scope>NUCLEOTIDE SEQUENCE</scope>
</reference>
<dbReference type="PANTHER" id="PTHR47892:SF1">
    <property type="entry name" value="UNIVERSAL STRESS PROTEIN E"/>
    <property type="match status" value="1"/>
</dbReference>
<dbReference type="InterPro" id="IPR006015">
    <property type="entry name" value="Universal_stress_UspA"/>
</dbReference>
<evidence type="ECO:0000256" key="2">
    <source>
        <dbReference type="ARBA" id="ARBA00022490"/>
    </source>
</evidence>
<dbReference type="SUPFAM" id="SSF52402">
    <property type="entry name" value="Adenine nucleotide alpha hydrolases-like"/>
    <property type="match status" value="2"/>
</dbReference>
<dbReference type="Gene3D" id="3.40.50.12370">
    <property type="match status" value="1"/>
</dbReference>
<feature type="domain" description="UspA" evidence="3">
    <location>
        <begin position="5"/>
        <end position="155"/>
    </location>
</feature>
<evidence type="ECO:0000313" key="4">
    <source>
        <dbReference type="EMBL" id="VAX41648.1"/>
    </source>
</evidence>